<dbReference type="HAMAP" id="MF_01218_B">
    <property type="entry name" value="Upp_B"/>
    <property type="match status" value="1"/>
</dbReference>
<dbReference type="NCBIfam" id="TIGR01091">
    <property type="entry name" value="upp"/>
    <property type="match status" value="1"/>
</dbReference>
<dbReference type="KEGG" id="sbae:DSM104329_04754"/>
<comment type="catalytic activity">
    <reaction evidence="11 15">
        <text>UMP + diphosphate = 5-phospho-alpha-D-ribose 1-diphosphate + uracil</text>
        <dbReference type="Rhea" id="RHEA:13017"/>
        <dbReference type="ChEBI" id="CHEBI:17568"/>
        <dbReference type="ChEBI" id="CHEBI:33019"/>
        <dbReference type="ChEBI" id="CHEBI:57865"/>
        <dbReference type="ChEBI" id="CHEBI:58017"/>
        <dbReference type="EC" id="2.4.2.9"/>
    </reaction>
</comment>
<dbReference type="Gene3D" id="3.40.50.2020">
    <property type="match status" value="1"/>
</dbReference>
<keyword evidence="4 15" id="KW-0021">Allosteric enzyme</keyword>
<evidence type="ECO:0000256" key="13">
    <source>
        <dbReference type="ARBA" id="ARBA00072146"/>
    </source>
</evidence>
<evidence type="ECO:0000256" key="7">
    <source>
        <dbReference type="ARBA" id="ARBA00022741"/>
    </source>
</evidence>
<evidence type="ECO:0000256" key="14">
    <source>
        <dbReference type="ARBA" id="ARBA00079807"/>
    </source>
</evidence>
<accession>A0A9E6Y1C9</accession>
<comment type="cofactor">
    <cofactor evidence="15">
        <name>Mg(2+)</name>
        <dbReference type="ChEBI" id="CHEBI:18420"/>
    </cofactor>
    <text evidence="15">Binds 1 Mg(2+) ion per subunit. The magnesium is bound as Mg-PRPP.</text>
</comment>
<evidence type="ECO:0000256" key="3">
    <source>
        <dbReference type="ARBA" id="ARBA00011894"/>
    </source>
</evidence>
<comment type="activity regulation">
    <text evidence="15">Allosterically activated by GTP.</text>
</comment>
<evidence type="ECO:0000256" key="4">
    <source>
        <dbReference type="ARBA" id="ARBA00022533"/>
    </source>
</evidence>
<dbReference type="EC" id="2.4.2.9" evidence="3 15"/>
<keyword evidence="5 15" id="KW-0328">Glycosyltransferase</keyword>
<dbReference type="GO" id="GO:0000287">
    <property type="term" value="F:magnesium ion binding"/>
    <property type="evidence" value="ECO:0007669"/>
    <property type="project" value="UniProtKB-UniRule"/>
</dbReference>
<feature type="binding site" evidence="15">
    <location>
        <begin position="199"/>
        <end position="201"/>
    </location>
    <ligand>
        <name>uracil</name>
        <dbReference type="ChEBI" id="CHEBI:17568"/>
    </ligand>
</feature>
<feature type="domain" description="Phosphoribosyltransferase" evidence="16">
    <location>
        <begin position="7"/>
        <end position="208"/>
    </location>
</feature>
<dbReference type="EMBL" id="CP087164">
    <property type="protein sequence ID" value="UGS38330.1"/>
    <property type="molecule type" value="Genomic_DNA"/>
</dbReference>
<keyword evidence="8 15" id="KW-0460">Magnesium</keyword>
<dbReference type="NCBIfam" id="NF001097">
    <property type="entry name" value="PRK00129.1"/>
    <property type="match status" value="1"/>
</dbReference>
<dbReference type="Pfam" id="PF14681">
    <property type="entry name" value="UPRTase"/>
    <property type="match status" value="1"/>
</dbReference>
<evidence type="ECO:0000256" key="10">
    <source>
        <dbReference type="ARBA" id="ARBA00031082"/>
    </source>
</evidence>
<keyword evidence="18" id="KW-1185">Reference proteome</keyword>
<dbReference type="AlphaFoldDB" id="A0A9E6Y1C9"/>
<comment type="similarity">
    <text evidence="2 15">Belongs to the UPRTase family.</text>
</comment>
<dbReference type="GO" id="GO:0005525">
    <property type="term" value="F:GTP binding"/>
    <property type="evidence" value="ECO:0007669"/>
    <property type="project" value="UniProtKB-KW"/>
</dbReference>
<name>A0A9E6Y1C9_9ACTN</name>
<dbReference type="PANTHER" id="PTHR32315:SF4">
    <property type="entry name" value="URACIL PHOSPHORIBOSYLTRANSFERASE, CHLOROPLASTIC"/>
    <property type="match status" value="1"/>
</dbReference>
<comment type="function">
    <text evidence="12 15">Catalyzes the conversion of uracil and 5-phospho-alpha-D-ribose 1-diphosphate (PRPP) to UMP and diphosphate.</text>
</comment>
<dbReference type="FunFam" id="3.40.50.2020:FF:000003">
    <property type="entry name" value="Uracil phosphoribosyltransferase"/>
    <property type="match status" value="1"/>
</dbReference>
<evidence type="ECO:0000256" key="5">
    <source>
        <dbReference type="ARBA" id="ARBA00022676"/>
    </source>
</evidence>
<evidence type="ECO:0000313" key="17">
    <source>
        <dbReference type="EMBL" id="UGS38330.1"/>
    </source>
</evidence>
<dbReference type="Proteomes" id="UP001162834">
    <property type="component" value="Chromosome"/>
</dbReference>
<protein>
    <recommendedName>
        <fullName evidence="13 15">Uracil phosphoribosyltransferase</fullName>
        <ecNumber evidence="3 15">2.4.2.9</ecNumber>
    </recommendedName>
    <alternativeName>
        <fullName evidence="10 15">UMP pyrophosphorylase</fullName>
    </alternativeName>
    <alternativeName>
        <fullName evidence="14 15">UPRTase</fullName>
    </alternativeName>
</protein>
<feature type="binding site" evidence="15">
    <location>
        <position position="79"/>
    </location>
    <ligand>
        <name>5-phospho-alpha-D-ribose 1-diphosphate</name>
        <dbReference type="ChEBI" id="CHEBI:58017"/>
    </ligand>
</feature>
<evidence type="ECO:0000256" key="8">
    <source>
        <dbReference type="ARBA" id="ARBA00022842"/>
    </source>
</evidence>
<evidence type="ECO:0000256" key="12">
    <source>
        <dbReference type="ARBA" id="ARBA00056901"/>
    </source>
</evidence>
<proteinExistence type="inferred from homology"/>
<feature type="binding site" evidence="15">
    <location>
        <position position="194"/>
    </location>
    <ligand>
        <name>uracil</name>
        <dbReference type="ChEBI" id="CHEBI:17568"/>
    </ligand>
</feature>
<dbReference type="GO" id="GO:0004845">
    <property type="term" value="F:uracil phosphoribosyltransferase activity"/>
    <property type="evidence" value="ECO:0007669"/>
    <property type="project" value="UniProtKB-UniRule"/>
</dbReference>
<dbReference type="InterPro" id="IPR034332">
    <property type="entry name" value="Upp_B"/>
</dbReference>
<dbReference type="PANTHER" id="PTHR32315">
    <property type="entry name" value="ADENINE PHOSPHORIBOSYLTRANSFERASE"/>
    <property type="match status" value="1"/>
</dbReference>
<dbReference type="InterPro" id="IPR005765">
    <property type="entry name" value="UPRT"/>
</dbReference>
<evidence type="ECO:0000256" key="9">
    <source>
        <dbReference type="ARBA" id="ARBA00023134"/>
    </source>
</evidence>
<comment type="pathway">
    <text evidence="1 15">Pyrimidine metabolism; UMP biosynthesis via salvage pathway; UMP from uracil: step 1/1.</text>
</comment>
<feature type="binding site" evidence="15">
    <location>
        <position position="200"/>
    </location>
    <ligand>
        <name>5-phospho-alpha-D-ribose 1-diphosphate</name>
        <dbReference type="ChEBI" id="CHEBI:58017"/>
    </ligand>
</feature>
<dbReference type="InterPro" id="IPR000836">
    <property type="entry name" value="PRTase_dom"/>
</dbReference>
<keyword evidence="7 15" id="KW-0547">Nucleotide-binding</keyword>
<dbReference type="GO" id="GO:0006223">
    <property type="term" value="P:uracil salvage"/>
    <property type="evidence" value="ECO:0007669"/>
    <property type="project" value="InterPro"/>
</dbReference>
<organism evidence="17 18">
    <name type="scientific">Capillimicrobium parvum</name>
    <dbReference type="NCBI Taxonomy" id="2884022"/>
    <lineage>
        <taxon>Bacteria</taxon>
        <taxon>Bacillati</taxon>
        <taxon>Actinomycetota</taxon>
        <taxon>Thermoleophilia</taxon>
        <taxon>Solirubrobacterales</taxon>
        <taxon>Capillimicrobiaceae</taxon>
        <taxon>Capillimicrobium</taxon>
    </lineage>
</organism>
<keyword evidence="9 15" id="KW-0342">GTP-binding</keyword>
<dbReference type="InterPro" id="IPR050054">
    <property type="entry name" value="UPRTase/APRTase"/>
</dbReference>
<evidence type="ECO:0000313" key="18">
    <source>
        <dbReference type="Proteomes" id="UP001162834"/>
    </source>
</evidence>
<reference evidence="17" key="1">
    <citation type="journal article" date="2022" name="Int. J. Syst. Evol. Microbiol.">
        <title>Pseudomonas aegrilactucae sp. nov. and Pseudomonas morbosilactucae sp. nov., pathogens causing bacterial rot of lettuce in Japan.</title>
        <authorList>
            <person name="Sawada H."/>
            <person name="Fujikawa T."/>
            <person name="Satou M."/>
        </authorList>
    </citation>
    <scope>NUCLEOTIDE SEQUENCE</scope>
    <source>
        <strain evidence="17">0166_1</strain>
    </source>
</reference>
<sequence>MSAPVTVVEHPVLADRMRVMRDRTTYHGAFRRALHEASAIVAIEATRDLPTEAVEIDTPLERTDARRLCGDVAVVPVLRAGLSMVEGFLRLLPDARVGHLGMQRDETTHSPHGYFERLPPRLAETHVFVLDPMLATGGSALYALDRLREAGARHVRLICLVCAPEGVAAVAEHHPDVPIWTATLDRCLDENAFIRPGLGDAGDRVFGTPPE</sequence>
<dbReference type="InterPro" id="IPR029057">
    <property type="entry name" value="PRTase-like"/>
</dbReference>
<evidence type="ECO:0000259" key="16">
    <source>
        <dbReference type="Pfam" id="PF14681"/>
    </source>
</evidence>
<dbReference type="GO" id="GO:0044206">
    <property type="term" value="P:UMP salvage"/>
    <property type="evidence" value="ECO:0007669"/>
    <property type="project" value="UniProtKB-UniRule"/>
</dbReference>
<evidence type="ECO:0000256" key="15">
    <source>
        <dbReference type="HAMAP-Rule" id="MF_01218"/>
    </source>
</evidence>
<gene>
    <name evidence="15 17" type="primary">upp</name>
    <name evidence="17" type="ORF">DSM104329_04754</name>
</gene>
<dbReference type="RefSeq" id="WP_259312355.1">
    <property type="nucleotide sequence ID" value="NZ_CP087164.1"/>
</dbReference>
<dbReference type="SUPFAM" id="SSF53271">
    <property type="entry name" value="PRTase-like"/>
    <property type="match status" value="1"/>
</dbReference>
<evidence type="ECO:0000256" key="2">
    <source>
        <dbReference type="ARBA" id="ARBA00009516"/>
    </source>
</evidence>
<keyword evidence="6 15" id="KW-0808">Transferase</keyword>
<feature type="binding site" evidence="15">
    <location>
        <position position="104"/>
    </location>
    <ligand>
        <name>5-phospho-alpha-D-ribose 1-diphosphate</name>
        <dbReference type="ChEBI" id="CHEBI:58017"/>
    </ligand>
</feature>
<dbReference type="GO" id="GO:0005737">
    <property type="term" value="C:cytoplasm"/>
    <property type="evidence" value="ECO:0007669"/>
    <property type="project" value="UniProtKB-ARBA"/>
</dbReference>
<feature type="binding site" evidence="15">
    <location>
        <begin position="131"/>
        <end position="139"/>
    </location>
    <ligand>
        <name>5-phospho-alpha-D-ribose 1-diphosphate</name>
        <dbReference type="ChEBI" id="CHEBI:58017"/>
    </ligand>
</feature>
<dbReference type="CDD" id="cd06223">
    <property type="entry name" value="PRTases_typeI"/>
    <property type="match status" value="1"/>
</dbReference>
<evidence type="ECO:0000256" key="11">
    <source>
        <dbReference type="ARBA" id="ARBA00052919"/>
    </source>
</evidence>
<evidence type="ECO:0000256" key="1">
    <source>
        <dbReference type="ARBA" id="ARBA00005180"/>
    </source>
</evidence>
<evidence type="ECO:0000256" key="6">
    <source>
        <dbReference type="ARBA" id="ARBA00022679"/>
    </source>
</evidence>